<evidence type="ECO:0000259" key="2">
    <source>
        <dbReference type="Pfam" id="PF00534"/>
    </source>
</evidence>
<dbReference type="STRING" id="56193.YP76_05740"/>
<feature type="domain" description="Glycosyl transferase family 1" evidence="2">
    <location>
        <begin position="212"/>
        <end position="382"/>
    </location>
</feature>
<dbReference type="EMBL" id="LBIC01000002">
    <property type="protein sequence ID" value="KKW93110.1"/>
    <property type="molecule type" value="Genomic_DNA"/>
</dbReference>
<sequence>MQKIHIVSVMQPDNLWCRNHTLLMSRALCESYDIVILSDKMFPLAEEEIDFFPKGRSPTLQDIHIYFQYDRADDDFILYQLANNDHFGWIAECFLRHPGAVLMHDISLFWLFCQATGLKHTFIEEEIGISNAIMLKNSLDWNKPRLAATGVHSAYFNRAILQYASGIITHSPYQAENFRRKFPDVPVHSVPLVPNFLHPLTPLVDRTDLAQHRAELDITEETITFGVMGFQAFHKRLPELLEGFCRLEPDADVKLLLVGKWDAEVRKQCAKSIAELERRGWVLLVDRYVPEVELETFIAISDVVVNFRYPTAGESSGIACQALAVGVPLLVNKIGSFVDLHEDSVIRVPFAVDGTEDDAVADVLRNITRNPEFLRKKQQAARANVSFYRMPRYSADYCRIVAEQMHNYVARRSKAVERLAIRRENDAWYPKKRASGGHVAVILDSNGKGISLTNPLMGDREILSIVHREMQRSGDKKLDPNGSMYLSMRAIGEPLNVLEPGLDLSSYASLCLTCLPSGGKDELKALTDVISTLPIGARIIVPEAFLDFIAMGQGFYEAGLGKNVNDYMNTLLLEGKYAAEVGIYRYGLHILEDLNLTDQRFLVLRYGSAVHTYT</sequence>
<dbReference type="Gene3D" id="3.40.50.2000">
    <property type="entry name" value="Glycogen Phosphorylase B"/>
    <property type="match status" value="1"/>
</dbReference>
<dbReference type="PANTHER" id="PTHR46401:SF2">
    <property type="entry name" value="GLYCOSYLTRANSFERASE WBBK-RELATED"/>
    <property type="match status" value="1"/>
</dbReference>
<evidence type="ECO:0000256" key="1">
    <source>
        <dbReference type="ARBA" id="ARBA00022679"/>
    </source>
</evidence>
<dbReference type="RefSeq" id="WP_046762680.1">
    <property type="nucleotide sequence ID" value="NZ_LBIC01000002.1"/>
</dbReference>
<organism evidence="3 4">
    <name type="scientific">Sphingobium chungbukense</name>
    <dbReference type="NCBI Taxonomy" id="56193"/>
    <lineage>
        <taxon>Bacteria</taxon>
        <taxon>Pseudomonadati</taxon>
        <taxon>Pseudomonadota</taxon>
        <taxon>Alphaproteobacteria</taxon>
        <taxon>Sphingomonadales</taxon>
        <taxon>Sphingomonadaceae</taxon>
        <taxon>Sphingobium</taxon>
    </lineage>
</organism>
<dbReference type="Proteomes" id="UP000033874">
    <property type="component" value="Unassembled WGS sequence"/>
</dbReference>
<reference evidence="3 4" key="1">
    <citation type="submission" date="2015-04" db="EMBL/GenBank/DDBJ databases">
        <title>Genome sequence of aromatic hydrocarbons-degrading Sphingobium chungbukense DJ77.</title>
        <authorList>
            <person name="Kim Y.-C."/>
            <person name="Chae J.-C."/>
        </authorList>
    </citation>
    <scope>NUCLEOTIDE SEQUENCE [LARGE SCALE GENOMIC DNA]</scope>
    <source>
        <strain evidence="3 4">DJ77</strain>
    </source>
</reference>
<dbReference type="AlphaFoldDB" id="A0A0M3ATC8"/>
<dbReference type="Pfam" id="PF00534">
    <property type="entry name" value="Glycos_transf_1"/>
    <property type="match status" value="1"/>
</dbReference>
<proteinExistence type="predicted"/>
<keyword evidence="1" id="KW-0808">Transferase</keyword>
<dbReference type="SUPFAM" id="SSF53756">
    <property type="entry name" value="UDP-Glycosyltransferase/glycogen phosphorylase"/>
    <property type="match status" value="1"/>
</dbReference>
<gene>
    <name evidence="3" type="ORF">YP76_05740</name>
</gene>
<dbReference type="CDD" id="cd03801">
    <property type="entry name" value="GT4_PimA-like"/>
    <property type="match status" value="1"/>
</dbReference>
<evidence type="ECO:0000313" key="3">
    <source>
        <dbReference type="EMBL" id="KKW93110.1"/>
    </source>
</evidence>
<accession>A0A0M3ATC8</accession>
<evidence type="ECO:0000313" key="4">
    <source>
        <dbReference type="Proteomes" id="UP000033874"/>
    </source>
</evidence>
<keyword evidence="4" id="KW-1185">Reference proteome</keyword>
<comment type="caution">
    <text evidence="3">The sequence shown here is derived from an EMBL/GenBank/DDBJ whole genome shotgun (WGS) entry which is preliminary data.</text>
</comment>
<dbReference type="GO" id="GO:0016757">
    <property type="term" value="F:glycosyltransferase activity"/>
    <property type="evidence" value="ECO:0007669"/>
    <property type="project" value="InterPro"/>
</dbReference>
<protein>
    <recommendedName>
        <fullName evidence="2">Glycosyl transferase family 1 domain-containing protein</fullName>
    </recommendedName>
</protein>
<dbReference type="PATRIC" id="fig|56193.3.peg.1192"/>
<dbReference type="PANTHER" id="PTHR46401">
    <property type="entry name" value="GLYCOSYLTRANSFERASE WBBK-RELATED"/>
    <property type="match status" value="1"/>
</dbReference>
<dbReference type="InterPro" id="IPR001296">
    <property type="entry name" value="Glyco_trans_1"/>
</dbReference>
<name>A0A0M3ATC8_9SPHN</name>
<dbReference type="GO" id="GO:0009103">
    <property type="term" value="P:lipopolysaccharide biosynthetic process"/>
    <property type="evidence" value="ECO:0007669"/>
    <property type="project" value="TreeGrafter"/>
</dbReference>